<feature type="transmembrane region" description="Helical" evidence="1">
    <location>
        <begin position="90"/>
        <end position="110"/>
    </location>
</feature>
<keyword evidence="1" id="KW-1133">Transmembrane helix</keyword>
<dbReference type="AlphaFoldDB" id="A0A4R6WED0"/>
<accession>A0A4R6WED0</accession>
<evidence type="ECO:0000256" key="1">
    <source>
        <dbReference type="SAM" id="Phobius"/>
    </source>
</evidence>
<organism evidence="2 3">
    <name type="scientific">Sphingobacterium yanglingense</name>
    <dbReference type="NCBI Taxonomy" id="1437280"/>
    <lineage>
        <taxon>Bacteria</taxon>
        <taxon>Pseudomonadati</taxon>
        <taxon>Bacteroidota</taxon>
        <taxon>Sphingobacteriia</taxon>
        <taxon>Sphingobacteriales</taxon>
        <taxon>Sphingobacteriaceae</taxon>
        <taxon>Sphingobacterium</taxon>
    </lineage>
</organism>
<keyword evidence="3" id="KW-1185">Reference proteome</keyword>
<comment type="caution">
    <text evidence="2">The sequence shown here is derived from an EMBL/GenBank/DDBJ whole genome shotgun (WGS) entry which is preliminary data.</text>
</comment>
<dbReference type="RefSeq" id="WP_133585162.1">
    <property type="nucleotide sequence ID" value="NZ_SNYV01000015.1"/>
</dbReference>
<dbReference type="EMBL" id="SNYV01000015">
    <property type="protein sequence ID" value="TDQ76337.1"/>
    <property type="molecule type" value="Genomic_DNA"/>
</dbReference>
<gene>
    <name evidence="2" type="ORF">CLV99_2924</name>
</gene>
<keyword evidence="1" id="KW-0812">Transmembrane</keyword>
<feature type="transmembrane region" description="Helical" evidence="1">
    <location>
        <begin position="50"/>
        <end position="70"/>
    </location>
</feature>
<evidence type="ECO:0000313" key="3">
    <source>
        <dbReference type="Proteomes" id="UP000295292"/>
    </source>
</evidence>
<keyword evidence="1" id="KW-0472">Membrane</keyword>
<reference evidence="2 3" key="1">
    <citation type="submission" date="2019-03" db="EMBL/GenBank/DDBJ databases">
        <title>Genomic Encyclopedia of Archaeal and Bacterial Type Strains, Phase II (KMG-II): from individual species to whole genera.</title>
        <authorList>
            <person name="Goeker M."/>
        </authorList>
    </citation>
    <scope>NUCLEOTIDE SEQUENCE [LARGE SCALE GENOMIC DNA]</scope>
    <source>
        <strain evidence="2 3">DSM 28353</strain>
    </source>
</reference>
<sequence>MNTMKHNDDLLKELMPLSKVKIPLDNFEDRVMGHIKMIEAKKVDIHKKKLYSIIFFLGCLVFGFILIQWFTNIIIASSIDNGFKQQIRLSSQIIYVALIVLFSNRIFALIKAKRFLAGTHKISQAQTSL</sequence>
<proteinExistence type="predicted"/>
<evidence type="ECO:0000313" key="2">
    <source>
        <dbReference type="EMBL" id="TDQ76337.1"/>
    </source>
</evidence>
<dbReference type="Proteomes" id="UP000295292">
    <property type="component" value="Unassembled WGS sequence"/>
</dbReference>
<protein>
    <submittedName>
        <fullName evidence="2">Uncharacterized protein</fullName>
    </submittedName>
</protein>
<name>A0A4R6WED0_9SPHI</name>